<organism evidence="1 3">
    <name type="scientific">Candidatus Methanodesulfokora washburnensis</name>
    <dbReference type="NCBI Taxonomy" id="2478471"/>
    <lineage>
        <taxon>Archaea</taxon>
        <taxon>Thermoproteota</taxon>
        <taxon>Candidatus Korarchaeia</taxon>
        <taxon>Candidatus Korarchaeia incertae sedis</taxon>
        <taxon>Candidatus Methanodesulfokora</taxon>
    </lineage>
</organism>
<dbReference type="EMBL" id="RXII01000120">
    <property type="protein sequence ID" value="RZN58339.1"/>
    <property type="molecule type" value="Genomic_DNA"/>
</dbReference>
<reference evidence="1 3" key="1">
    <citation type="submission" date="2018-10" db="EMBL/GenBank/DDBJ databases">
        <title>Co-occurring genomic capacity for anaerobic methane metabolism and dissimilatory sulfite reduction discovered in the Korarchaeota.</title>
        <authorList>
            <person name="Mckay L.J."/>
            <person name="Dlakic M."/>
            <person name="Fields M.W."/>
            <person name="Delmont T.O."/>
            <person name="Eren A.M."/>
            <person name="Jay Z.J."/>
            <person name="Klingelsmith K.B."/>
            <person name="Rusch D.B."/>
            <person name="Inskeep W.P."/>
        </authorList>
    </citation>
    <scope>NUCLEOTIDE SEQUENCE [LARGE SCALE GENOMIC DNA]</scope>
    <source>
        <strain evidence="1 3">MDKW</strain>
    </source>
</reference>
<dbReference type="Proteomes" id="UP000277582">
    <property type="component" value="Unassembled WGS sequence"/>
</dbReference>
<sequence length="207" mass="24047">MGLIRSKEGNLRRSVVLMIDEEDREDFLEFFERAASGLDYSYRLDEKGKLVIDIFGDKSSQRFAERKIRNAYRNFYIMKDRKMGLRRYPVEVIAELAAGVSIGLVEKSIKLKGRKLERRKDVLITDLEPDEITDMINELRYSLDEIRPFVKQKMVREVLVLASFISGVNVVDMMEKAIDLGLIEEVNGIYYLRKNPDEIIRMLVGGD</sequence>
<dbReference type="AlphaFoldDB" id="A0A3R9Q067"/>
<comment type="caution">
    <text evidence="1">The sequence shown here is derived from an EMBL/GenBank/DDBJ whole genome shotgun (WGS) entry which is preliminary data.</text>
</comment>
<dbReference type="EMBL" id="RCOS01000027">
    <property type="protein sequence ID" value="RSN77798.1"/>
    <property type="molecule type" value="Genomic_DNA"/>
</dbReference>
<dbReference type="InterPro" id="IPR019202">
    <property type="entry name" value="DUF2067"/>
</dbReference>
<evidence type="ECO:0000313" key="1">
    <source>
        <dbReference type="EMBL" id="RSN77798.1"/>
    </source>
</evidence>
<evidence type="ECO:0000313" key="3">
    <source>
        <dbReference type="Proteomes" id="UP000277582"/>
    </source>
</evidence>
<evidence type="ECO:0000313" key="4">
    <source>
        <dbReference type="Proteomes" id="UP000316217"/>
    </source>
</evidence>
<accession>A0A3R9Q067</accession>
<gene>
    <name evidence="1" type="ORF">D6D85_02105</name>
    <name evidence="2" type="ORF">EF810_07745</name>
</gene>
<dbReference type="Proteomes" id="UP000316217">
    <property type="component" value="Unassembled WGS sequence"/>
</dbReference>
<keyword evidence="3" id="KW-1185">Reference proteome</keyword>
<name>A0A3R9Q067_9CREN</name>
<protein>
    <submittedName>
        <fullName evidence="1">DUF2067 domain-containing protein</fullName>
    </submittedName>
</protein>
<reference evidence="2 4" key="2">
    <citation type="journal article" date="2019" name="Nat. Microbiol.">
        <title>Wide diversity of methane and short-chain alkane metabolisms in uncultured archaea.</title>
        <authorList>
            <person name="Borrel G."/>
            <person name="Adam P.S."/>
            <person name="McKay L.J."/>
            <person name="Chen L.X."/>
            <person name="Sierra-Garcia I.N."/>
            <person name="Sieber C.M."/>
            <person name="Letourneur Q."/>
            <person name="Ghozlane A."/>
            <person name="Andersen G.L."/>
            <person name="Li W.J."/>
            <person name="Hallam S.J."/>
            <person name="Muyzer G."/>
            <person name="de Oliveira V.M."/>
            <person name="Inskeep W.P."/>
            <person name="Banfield J.F."/>
            <person name="Gribaldo S."/>
        </authorList>
    </citation>
    <scope>NUCLEOTIDE SEQUENCE [LARGE SCALE GENOMIC DNA]</scope>
    <source>
        <strain evidence="2">NM4</strain>
    </source>
</reference>
<dbReference type="Pfam" id="PF09840">
    <property type="entry name" value="DUF2067"/>
    <property type="match status" value="1"/>
</dbReference>
<proteinExistence type="predicted"/>
<evidence type="ECO:0000313" key="2">
    <source>
        <dbReference type="EMBL" id="RZN58339.1"/>
    </source>
</evidence>